<dbReference type="InterPro" id="IPR036259">
    <property type="entry name" value="MFS_trans_sf"/>
</dbReference>
<dbReference type="Gene3D" id="1.20.1250.20">
    <property type="entry name" value="MFS general substrate transporter like domains"/>
    <property type="match status" value="1"/>
</dbReference>
<gene>
    <name evidence="2" type="ORF">GCM10007874_00760</name>
</gene>
<accession>A0ABQ6CFK3</accession>
<organism evidence="2 3">
    <name type="scientific">Labrys miyagiensis</name>
    <dbReference type="NCBI Taxonomy" id="346912"/>
    <lineage>
        <taxon>Bacteria</taxon>
        <taxon>Pseudomonadati</taxon>
        <taxon>Pseudomonadota</taxon>
        <taxon>Alphaproteobacteria</taxon>
        <taxon>Hyphomicrobiales</taxon>
        <taxon>Xanthobacteraceae</taxon>
        <taxon>Labrys</taxon>
    </lineage>
</organism>
<keyword evidence="3" id="KW-1185">Reference proteome</keyword>
<keyword evidence="1" id="KW-0472">Membrane</keyword>
<reference evidence="3" key="1">
    <citation type="journal article" date="2019" name="Int. J. Syst. Evol. Microbiol.">
        <title>The Global Catalogue of Microorganisms (GCM) 10K type strain sequencing project: providing services to taxonomists for standard genome sequencing and annotation.</title>
        <authorList>
            <consortium name="The Broad Institute Genomics Platform"/>
            <consortium name="The Broad Institute Genome Sequencing Center for Infectious Disease"/>
            <person name="Wu L."/>
            <person name="Ma J."/>
        </authorList>
    </citation>
    <scope>NUCLEOTIDE SEQUENCE [LARGE SCALE GENOMIC DNA]</scope>
    <source>
        <strain evidence="3">NBRC 101365</strain>
    </source>
</reference>
<keyword evidence="1" id="KW-1133">Transmembrane helix</keyword>
<dbReference type="SUPFAM" id="SSF103473">
    <property type="entry name" value="MFS general substrate transporter"/>
    <property type="match status" value="1"/>
</dbReference>
<evidence type="ECO:0000313" key="2">
    <source>
        <dbReference type="EMBL" id="GLS17061.1"/>
    </source>
</evidence>
<feature type="transmembrane region" description="Helical" evidence="1">
    <location>
        <begin position="51"/>
        <end position="73"/>
    </location>
</feature>
<comment type="caution">
    <text evidence="2">The sequence shown here is derived from an EMBL/GenBank/DDBJ whole genome shotgun (WGS) entry which is preliminary data.</text>
</comment>
<proteinExistence type="predicted"/>
<sequence>MRRHFDPRASQKWQRANTAASIASMQNFGGYAGGAPTPAVTGFIVEAGGSFVPALLTGAVIVVVGAVLCMVQIDHVIPGTERVAGQPAMKRKDW</sequence>
<keyword evidence="1" id="KW-0812">Transmembrane</keyword>
<dbReference type="EMBL" id="BSPC01000004">
    <property type="protein sequence ID" value="GLS17061.1"/>
    <property type="molecule type" value="Genomic_DNA"/>
</dbReference>
<protein>
    <submittedName>
        <fullName evidence="2">Uncharacterized protein</fullName>
    </submittedName>
</protein>
<dbReference type="RefSeq" id="WP_284309893.1">
    <property type="nucleotide sequence ID" value="NZ_BSPC01000004.1"/>
</dbReference>
<name>A0ABQ6CFK3_9HYPH</name>
<evidence type="ECO:0000313" key="3">
    <source>
        <dbReference type="Proteomes" id="UP001156882"/>
    </source>
</evidence>
<evidence type="ECO:0000256" key="1">
    <source>
        <dbReference type="SAM" id="Phobius"/>
    </source>
</evidence>
<dbReference type="Proteomes" id="UP001156882">
    <property type="component" value="Unassembled WGS sequence"/>
</dbReference>